<dbReference type="Proteomes" id="UP000070700">
    <property type="component" value="Unassembled WGS sequence"/>
</dbReference>
<dbReference type="AlphaFoldDB" id="A0A132BCH3"/>
<protein>
    <submittedName>
        <fullName evidence="4">Uncharacterized protein</fullName>
    </submittedName>
</protein>
<sequence length="536" mass="61492">VYDALRTGDPHAVMRSLMNIVQLESHGYPSAILVSAPPPTFSEILRCIDPKHFLDPYAAVFGEISSVSTHLLGGQNILGNEDYYEFCSAFLTQAGHVMNARRQRWPLSISDYKYLLKCAKAVGHAKAAESIWETMISPPKEHEGAAVVPDAEAFNHFLAVKCWQDKINPKHRYRLRVIEENFTPRSWLIPPHTLSSHRIGVVSGIKSQASRLFRQMVDLGVTGNEETFCLMIIALGRERDLNGIASILSRVWNIDVDAVMTKEDSEISPPTPYGPRSPFFPSTHLLYSIAHAYGSNNDISTALRLLDHVSRHYSIPIPLNVWNELLQWTFVVSAKKRLVRKKAGLEKPTGREIGQLPPEAVSNLWQTMTLEPYNVKPIIQMYNRLMSNLMYRQRFGEMQRRMEEARKVLKDEVRILGRKEAAYISVLGRGKESLIEARARELIYARFRVWRNRQYVKRWVRILLAGGNRSLWHNDHWSAQNVPNILHDWALFLPKRVKYRTPTGIVSTWTGTEKLKKWRAGMLARRARREAKLIAR</sequence>
<keyword evidence="3" id="KW-0496">Mitochondrion</keyword>
<dbReference type="GO" id="GO:0005739">
    <property type="term" value="C:mitochondrion"/>
    <property type="evidence" value="ECO:0007669"/>
    <property type="project" value="UniProtKB-SubCell"/>
</dbReference>
<feature type="non-terminal residue" evidence="4">
    <location>
        <position position="536"/>
    </location>
</feature>
<dbReference type="OrthoDB" id="185373at2759"/>
<dbReference type="InterPro" id="IPR024319">
    <property type="entry name" value="ATPase_expression_mit"/>
</dbReference>
<dbReference type="InParanoid" id="A0A132BCH3"/>
<gene>
    <name evidence="4" type="ORF">LY89DRAFT_536422</name>
</gene>
<dbReference type="GeneID" id="28817830"/>
<evidence type="ECO:0000256" key="1">
    <source>
        <dbReference type="ARBA" id="ARBA00004173"/>
    </source>
</evidence>
<dbReference type="KEGG" id="psco:LY89DRAFT_536422"/>
<dbReference type="EMBL" id="KQ947430">
    <property type="protein sequence ID" value="KUJ10130.1"/>
    <property type="molecule type" value="Genomic_DNA"/>
</dbReference>
<reference evidence="4 5" key="1">
    <citation type="submission" date="2015-10" db="EMBL/GenBank/DDBJ databases">
        <title>Full genome of DAOMC 229536 Phialocephala scopiformis, a fungal endophyte of spruce producing the potent anti-insectan compound rugulosin.</title>
        <authorList>
            <consortium name="DOE Joint Genome Institute"/>
            <person name="Walker A.K."/>
            <person name="Frasz S.L."/>
            <person name="Seifert K.A."/>
            <person name="Miller J.D."/>
            <person name="Mondo S.J."/>
            <person name="Labutti K."/>
            <person name="Lipzen A."/>
            <person name="Dockter R."/>
            <person name="Kennedy M."/>
            <person name="Grigoriev I.V."/>
            <person name="Spatafora J.W."/>
        </authorList>
    </citation>
    <scope>NUCLEOTIDE SEQUENCE [LARGE SCALE GENOMIC DNA]</scope>
    <source>
        <strain evidence="4 5">CBS 120377</strain>
    </source>
</reference>
<organism evidence="4 5">
    <name type="scientific">Mollisia scopiformis</name>
    <name type="common">Conifer needle endophyte fungus</name>
    <name type="synonym">Phialocephala scopiformis</name>
    <dbReference type="NCBI Taxonomy" id="149040"/>
    <lineage>
        <taxon>Eukaryota</taxon>
        <taxon>Fungi</taxon>
        <taxon>Dikarya</taxon>
        <taxon>Ascomycota</taxon>
        <taxon>Pezizomycotina</taxon>
        <taxon>Leotiomycetes</taxon>
        <taxon>Helotiales</taxon>
        <taxon>Mollisiaceae</taxon>
        <taxon>Mollisia</taxon>
    </lineage>
</organism>
<dbReference type="Pfam" id="PF12921">
    <property type="entry name" value="ATP13"/>
    <property type="match status" value="1"/>
</dbReference>
<comment type="subcellular location">
    <subcellularLocation>
        <location evidence="1">Mitochondrion</location>
    </subcellularLocation>
</comment>
<keyword evidence="5" id="KW-1185">Reference proteome</keyword>
<evidence type="ECO:0000313" key="4">
    <source>
        <dbReference type="EMBL" id="KUJ10130.1"/>
    </source>
</evidence>
<dbReference type="RefSeq" id="XP_018064485.1">
    <property type="nucleotide sequence ID" value="XM_018208104.1"/>
</dbReference>
<keyword evidence="2" id="KW-0809">Transit peptide</keyword>
<name>A0A132BCH3_MOLSC</name>
<dbReference type="STRING" id="149040.A0A132BCH3"/>
<feature type="non-terminal residue" evidence="4">
    <location>
        <position position="1"/>
    </location>
</feature>
<evidence type="ECO:0000256" key="2">
    <source>
        <dbReference type="ARBA" id="ARBA00022946"/>
    </source>
</evidence>
<accession>A0A132BCH3</accession>
<proteinExistence type="predicted"/>
<evidence type="ECO:0000256" key="3">
    <source>
        <dbReference type="ARBA" id="ARBA00023128"/>
    </source>
</evidence>
<evidence type="ECO:0000313" key="5">
    <source>
        <dbReference type="Proteomes" id="UP000070700"/>
    </source>
</evidence>